<feature type="domain" description="Amino acid transporter transmembrane" evidence="6">
    <location>
        <begin position="77"/>
        <end position="130"/>
    </location>
</feature>
<dbReference type="Pfam" id="PF01490">
    <property type="entry name" value="Aa_trans"/>
    <property type="match status" value="1"/>
</dbReference>
<accession>A0A3R7MTP9</accession>
<dbReference type="OMA" id="TGLRDCE"/>
<dbReference type="OrthoDB" id="263944at2759"/>
<reference evidence="7 8" key="1">
    <citation type="journal article" date="2018" name="BMC Genomics">
        <title>Genomic comparison of Trypanosoma conorhini and Trypanosoma rangeli to Trypanosoma cruzi strains of high and low virulence.</title>
        <authorList>
            <person name="Bradwell K.R."/>
            <person name="Koparde V.N."/>
            <person name="Matveyev A.V."/>
            <person name="Serrano M.G."/>
            <person name="Alves J.M."/>
            <person name="Parikh H."/>
            <person name="Huang B."/>
            <person name="Lee V."/>
            <person name="Espinosa-Alvarez O."/>
            <person name="Ortiz P.A."/>
            <person name="Costa-Martins A.G."/>
            <person name="Teixeira M.M."/>
            <person name="Buck G.A."/>
        </authorList>
    </citation>
    <scope>NUCLEOTIDE SEQUENCE [LARGE SCALE GENOMIC DNA]</scope>
    <source>
        <strain evidence="7 8">AM80</strain>
    </source>
</reference>
<evidence type="ECO:0000313" key="8">
    <source>
        <dbReference type="Proteomes" id="UP000283634"/>
    </source>
</evidence>
<dbReference type="GeneID" id="40325117"/>
<dbReference type="InterPro" id="IPR013057">
    <property type="entry name" value="AA_transpt_TM"/>
</dbReference>
<comment type="subcellular location">
    <subcellularLocation>
        <location evidence="1">Membrane</location>
    </subcellularLocation>
</comment>
<evidence type="ECO:0000259" key="6">
    <source>
        <dbReference type="Pfam" id="PF01490"/>
    </source>
</evidence>
<sequence length="166" mass="18491">MRPILPPCAVDDPRHDGVELLEVAKNQTGYFRLGAADRVKVRIDGLNQEAVQRVSRRREPDNSFKRLLQRIIPHGGVVSSGCDLASSSSGAGILALPYAFNKYGLVMALVYLVVIGILAVYSFILLGIVGKRTGLRDCERVAKVRVGDRRKLFFFSFQHVAYQLWC</sequence>
<keyword evidence="4 5" id="KW-0472">Membrane</keyword>
<protein>
    <submittedName>
        <fullName evidence="7">Amino acid permease</fullName>
    </submittedName>
</protein>
<evidence type="ECO:0000256" key="3">
    <source>
        <dbReference type="ARBA" id="ARBA00022989"/>
    </source>
</evidence>
<dbReference type="AlphaFoldDB" id="A0A3R7MTP9"/>
<name>A0A3R7MTP9_TRYRA</name>
<evidence type="ECO:0000256" key="1">
    <source>
        <dbReference type="ARBA" id="ARBA00004370"/>
    </source>
</evidence>
<proteinExistence type="predicted"/>
<dbReference type="EMBL" id="MKGL01000023">
    <property type="protein sequence ID" value="RNF11057.1"/>
    <property type="molecule type" value="Genomic_DNA"/>
</dbReference>
<dbReference type="RefSeq" id="XP_029241951.1">
    <property type="nucleotide sequence ID" value="XM_029378237.1"/>
</dbReference>
<organism evidence="7 8">
    <name type="scientific">Trypanosoma rangeli</name>
    <dbReference type="NCBI Taxonomy" id="5698"/>
    <lineage>
        <taxon>Eukaryota</taxon>
        <taxon>Discoba</taxon>
        <taxon>Euglenozoa</taxon>
        <taxon>Kinetoplastea</taxon>
        <taxon>Metakinetoplastina</taxon>
        <taxon>Trypanosomatida</taxon>
        <taxon>Trypanosomatidae</taxon>
        <taxon>Trypanosoma</taxon>
        <taxon>Herpetosoma</taxon>
    </lineage>
</organism>
<keyword evidence="2 5" id="KW-0812">Transmembrane</keyword>
<keyword evidence="3 5" id="KW-1133">Transmembrane helix</keyword>
<gene>
    <name evidence="7" type="ORF">TraAM80_01184</name>
</gene>
<evidence type="ECO:0000256" key="5">
    <source>
        <dbReference type="SAM" id="Phobius"/>
    </source>
</evidence>
<keyword evidence="8" id="KW-1185">Reference proteome</keyword>
<dbReference type="VEuPathDB" id="TriTrypDB:TRSC58_00220"/>
<comment type="caution">
    <text evidence="7">The sequence shown here is derived from an EMBL/GenBank/DDBJ whole genome shotgun (WGS) entry which is preliminary data.</text>
</comment>
<dbReference type="Proteomes" id="UP000283634">
    <property type="component" value="Unassembled WGS sequence"/>
</dbReference>
<evidence type="ECO:0000313" key="7">
    <source>
        <dbReference type="EMBL" id="RNF11057.1"/>
    </source>
</evidence>
<evidence type="ECO:0000256" key="2">
    <source>
        <dbReference type="ARBA" id="ARBA00022692"/>
    </source>
</evidence>
<feature type="transmembrane region" description="Helical" evidence="5">
    <location>
        <begin position="103"/>
        <end position="126"/>
    </location>
</feature>
<evidence type="ECO:0000256" key="4">
    <source>
        <dbReference type="ARBA" id="ARBA00023136"/>
    </source>
</evidence>
<dbReference type="GO" id="GO:0016020">
    <property type="term" value="C:membrane"/>
    <property type="evidence" value="ECO:0007669"/>
    <property type="project" value="UniProtKB-SubCell"/>
</dbReference>